<dbReference type="InterPro" id="IPR002491">
    <property type="entry name" value="ABC_transptr_periplasmic_BD"/>
</dbReference>
<sequence>MLVLLSVVLFCVPAMGGERTVTDLVGRTVTVPEKPERIICIGPGALRLIVYLQAQDVVVGVESMELREPDGRPYWLAQPQLKTLPVIGPGGPGAINKKPDMEAVLRVAPDLIFVTYMNRSLADEVAATLNIPVAVLSYGELAVFDTAVYTSLHLVGTLLGREERAEAIVTYLEGLRQDLDRRTGTICEDAKPRAYVGGIGYRGSHGIESTQRQYIPLDWNHAVNLARNVGSTAGGSHVVVDKEALLGLNPDVIFIDGGGLALVAEDYRKKPDFYQVLKAFREKRVFTLLPFNFYTTNIGTAMADAYAIGKTIYPQHFSDVDLFAKADAIYTFLVGKPVYAQMAAVYGPIGQAAAFSR</sequence>
<protein>
    <submittedName>
        <fullName evidence="2">Iron ABC transporter substrate-binding protein</fullName>
    </submittedName>
</protein>
<dbReference type="SUPFAM" id="SSF53807">
    <property type="entry name" value="Helical backbone' metal receptor"/>
    <property type="match status" value="1"/>
</dbReference>
<dbReference type="Gene3D" id="3.40.50.1980">
    <property type="entry name" value="Nitrogenase molybdenum iron protein domain"/>
    <property type="match status" value="2"/>
</dbReference>
<dbReference type="KEGG" id="dov:DSCO28_28490"/>
<dbReference type="CDD" id="cd01147">
    <property type="entry name" value="HemV-2"/>
    <property type="match status" value="1"/>
</dbReference>
<evidence type="ECO:0000313" key="2">
    <source>
        <dbReference type="EMBL" id="BBO82283.1"/>
    </source>
</evidence>
<dbReference type="Proteomes" id="UP000425960">
    <property type="component" value="Chromosome"/>
</dbReference>
<gene>
    <name evidence="2" type="ORF">DSCO28_28490</name>
</gene>
<reference evidence="2 3" key="1">
    <citation type="submission" date="2019-11" db="EMBL/GenBank/DDBJ databases">
        <title>Comparative genomics of hydrocarbon-degrading Desulfosarcina strains.</title>
        <authorList>
            <person name="Watanabe M."/>
            <person name="Kojima H."/>
            <person name="Fukui M."/>
        </authorList>
    </citation>
    <scope>NUCLEOTIDE SEQUENCE [LARGE SCALE GENOMIC DNA]</scope>
    <source>
        <strain evidence="2 3">28bB2T</strain>
    </source>
</reference>
<name>A0A5K7ZRN9_9BACT</name>
<dbReference type="AlphaFoldDB" id="A0A5K7ZRN9"/>
<dbReference type="InterPro" id="IPR050902">
    <property type="entry name" value="ABC_Transporter_SBP"/>
</dbReference>
<organism evidence="2 3">
    <name type="scientific">Desulfosarcina ovata subsp. sediminis</name>
    <dbReference type="NCBI Taxonomy" id="885957"/>
    <lineage>
        <taxon>Bacteria</taxon>
        <taxon>Pseudomonadati</taxon>
        <taxon>Thermodesulfobacteriota</taxon>
        <taxon>Desulfobacteria</taxon>
        <taxon>Desulfobacterales</taxon>
        <taxon>Desulfosarcinaceae</taxon>
        <taxon>Desulfosarcina</taxon>
    </lineage>
</organism>
<dbReference type="PROSITE" id="PS50983">
    <property type="entry name" value="FE_B12_PBP"/>
    <property type="match status" value="1"/>
</dbReference>
<feature type="domain" description="Fe/B12 periplasmic-binding" evidence="1">
    <location>
        <begin position="37"/>
        <end position="316"/>
    </location>
</feature>
<dbReference type="Pfam" id="PF01497">
    <property type="entry name" value="Peripla_BP_2"/>
    <property type="match status" value="1"/>
</dbReference>
<dbReference type="PANTHER" id="PTHR30535:SF34">
    <property type="entry name" value="MOLYBDATE-BINDING PROTEIN MOLA"/>
    <property type="match status" value="1"/>
</dbReference>
<dbReference type="PANTHER" id="PTHR30535">
    <property type="entry name" value="VITAMIN B12-BINDING PROTEIN"/>
    <property type="match status" value="1"/>
</dbReference>
<accession>A0A5K7ZRN9</accession>
<dbReference type="EMBL" id="AP021876">
    <property type="protein sequence ID" value="BBO82283.1"/>
    <property type="molecule type" value="Genomic_DNA"/>
</dbReference>
<evidence type="ECO:0000313" key="3">
    <source>
        <dbReference type="Proteomes" id="UP000425960"/>
    </source>
</evidence>
<evidence type="ECO:0000259" key="1">
    <source>
        <dbReference type="PROSITE" id="PS50983"/>
    </source>
</evidence>
<proteinExistence type="predicted"/>